<name>A0A8E2E4D8_9PEZI</name>
<sequence>MAAQQQDNEYVLRRDYAASARLNLQHYQMKETIGYLLHPDIRVSEGMRIADIACGTGMWLLDLSSEVPESVTLEGFDISDDQFPHMSYLPKNIKLKTLDATGPVPEELVGRYDVVHVALLTLVVKDGEPGVWIRNLMSMLEQGGYLQWQEGNMPAHIARQTASPSSPTDFPHMHAFEQYHLNTLSMQPPGINDWITELGERFEKHGLKDVKQLTYEVPRKYWRAWTETLLLIVEEFADRLDNAGLREVVKRAGAELKKGAVRPNLMPIIVIGRKGV</sequence>
<dbReference type="EMBL" id="KV745166">
    <property type="protein sequence ID" value="OCK76944.1"/>
    <property type="molecule type" value="Genomic_DNA"/>
</dbReference>
<dbReference type="OrthoDB" id="417697at2759"/>
<evidence type="ECO:0000313" key="1">
    <source>
        <dbReference type="EMBL" id="OCK76944.1"/>
    </source>
</evidence>
<keyword evidence="1" id="KW-0808">Transferase</keyword>
<dbReference type="SUPFAM" id="SSF53335">
    <property type="entry name" value="S-adenosyl-L-methionine-dependent methyltransferases"/>
    <property type="match status" value="1"/>
</dbReference>
<keyword evidence="2" id="KW-1185">Reference proteome</keyword>
<proteinExistence type="predicted"/>
<dbReference type="CDD" id="cd02440">
    <property type="entry name" value="AdoMet_MTases"/>
    <property type="match status" value="1"/>
</dbReference>
<dbReference type="GO" id="GO:0008168">
    <property type="term" value="F:methyltransferase activity"/>
    <property type="evidence" value="ECO:0007669"/>
    <property type="project" value="UniProtKB-KW"/>
</dbReference>
<dbReference type="Pfam" id="PF13489">
    <property type="entry name" value="Methyltransf_23"/>
    <property type="match status" value="1"/>
</dbReference>
<dbReference type="GO" id="GO:0032259">
    <property type="term" value="P:methylation"/>
    <property type="evidence" value="ECO:0007669"/>
    <property type="project" value="UniProtKB-KW"/>
</dbReference>
<organism evidence="1 2">
    <name type="scientific">Lepidopterella palustris CBS 459.81</name>
    <dbReference type="NCBI Taxonomy" id="1314670"/>
    <lineage>
        <taxon>Eukaryota</taxon>
        <taxon>Fungi</taxon>
        <taxon>Dikarya</taxon>
        <taxon>Ascomycota</taxon>
        <taxon>Pezizomycotina</taxon>
        <taxon>Dothideomycetes</taxon>
        <taxon>Pleosporomycetidae</taxon>
        <taxon>Mytilinidiales</taxon>
        <taxon>Argynnaceae</taxon>
        <taxon>Lepidopterella</taxon>
    </lineage>
</organism>
<dbReference type="AlphaFoldDB" id="A0A8E2E4D8"/>
<dbReference type="InterPro" id="IPR029063">
    <property type="entry name" value="SAM-dependent_MTases_sf"/>
</dbReference>
<keyword evidence="1" id="KW-0489">Methyltransferase</keyword>
<evidence type="ECO:0000313" key="2">
    <source>
        <dbReference type="Proteomes" id="UP000250266"/>
    </source>
</evidence>
<gene>
    <name evidence="1" type="ORF">K432DRAFT_385063</name>
</gene>
<protein>
    <submittedName>
        <fullName evidence="1">S-adenosyl-L-methionine-dependent methyltransferase</fullName>
    </submittedName>
</protein>
<accession>A0A8E2E4D8</accession>
<reference evidence="1 2" key="1">
    <citation type="journal article" date="2016" name="Nat. Commun.">
        <title>Ectomycorrhizal ecology is imprinted in the genome of the dominant symbiotic fungus Cenococcum geophilum.</title>
        <authorList>
            <consortium name="DOE Joint Genome Institute"/>
            <person name="Peter M."/>
            <person name="Kohler A."/>
            <person name="Ohm R.A."/>
            <person name="Kuo A."/>
            <person name="Krutzmann J."/>
            <person name="Morin E."/>
            <person name="Arend M."/>
            <person name="Barry K.W."/>
            <person name="Binder M."/>
            <person name="Choi C."/>
            <person name="Clum A."/>
            <person name="Copeland A."/>
            <person name="Grisel N."/>
            <person name="Haridas S."/>
            <person name="Kipfer T."/>
            <person name="LaButti K."/>
            <person name="Lindquist E."/>
            <person name="Lipzen A."/>
            <person name="Maire R."/>
            <person name="Meier B."/>
            <person name="Mihaltcheva S."/>
            <person name="Molinier V."/>
            <person name="Murat C."/>
            <person name="Poggeler S."/>
            <person name="Quandt C.A."/>
            <person name="Sperisen C."/>
            <person name="Tritt A."/>
            <person name="Tisserant E."/>
            <person name="Crous P.W."/>
            <person name="Henrissat B."/>
            <person name="Nehls U."/>
            <person name="Egli S."/>
            <person name="Spatafora J.W."/>
            <person name="Grigoriev I.V."/>
            <person name="Martin F.M."/>
        </authorList>
    </citation>
    <scope>NUCLEOTIDE SEQUENCE [LARGE SCALE GENOMIC DNA]</scope>
    <source>
        <strain evidence="1 2">CBS 459.81</strain>
    </source>
</reference>
<dbReference type="Proteomes" id="UP000250266">
    <property type="component" value="Unassembled WGS sequence"/>
</dbReference>
<dbReference type="Gene3D" id="3.40.50.150">
    <property type="entry name" value="Vaccinia Virus protein VP39"/>
    <property type="match status" value="1"/>
</dbReference>